<dbReference type="OrthoDB" id="9869863at2"/>
<reference evidence="1 2" key="1">
    <citation type="submission" date="2017-07" db="EMBL/GenBank/DDBJ databases">
        <title>Draft whole genome sequences of clinical Proprionibacteriaceae strains.</title>
        <authorList>
            <person name="Bernier A.-M."/>
            <person name="Bernard K."/>
            <person name="Domingo M.-C."/>
        </authorList>
    </citation>
    <scope>NUCLEOTIDE SEQUENCE [LARGE SCALE GENOMIC DNA]</scope>
    <source>
        <strain evidence="1 2">NML 030167</strain>
    </source>
</reference>
<sequence length="100" mass="11279">MELPPTRHGEWTARHVSGEHLLYGRTGGWRTIIEHPSGWRIEHYEAQREAYLFSPDDAEVGTLQVPKGAGIRIADMITYARAWIESEGLSRGLPQLDQPG</sequence>
<dbReference type="RefSeq" id="WP_094404517.1">
    <property type="nucleotide sequence ID" value="NZ_NMVO01000001.1"/>
</dbReference>
<evidence type="ECO:0000313" key="2">
    <source>
        <dbReference type="Proteomes" id="UP000215896"/>
    </source>
</evidence>
<protein>
    <submittedName>
        <fullName evidence="1">Uncharacterized protein</fullName>
    </submittedName>
</protein>
<proteinExistence type="predicted"/>
<organism evidence="1 2">
    <name type="scientific">Enemella evansiae</name>
    <dbReference type="NCBI Taxonomy" id="2016499"/>
    <lineage>
        <taxon>Bacteria</taxon>
        <taxon>Bacillati</taxon>
        <taxon>Actinomycetota</taxon>
        <taxon>Actinomycetes</taxon>
        <taxon>Propionibacteriales</taxon>
        <taxon>Propionibacteriaceae</taxon>
        <taxon>Enemella</taxon>
    </lineage>
</organism>
<dbReference type="Proteomes" id="UP000215896">
    <property type="component" value="Unassembled WGS sequence"/>
</dbReference>
<gene>
    <name evidence="1" type="ORF">CGZ94_02355</name>
</gene>
<accession>A0A4R6LQR8</accession>
<evidence type="ECO:0000313" key="1">
    <source>
        <dbReference type="EMBL" id="OYO17745.1"/>
    </source>
</evidence>
<name>A0A255GPJ8_9ACTN</name>
<dbReference type="EMBL" id="NMVO01000001">
    <property type="protein sequence ID" value="OYO17745.1"/>
    <property type="molecule type" value="Genomic_DNA"/>
</dbReference>
<dbReference type="AlphaFoldDB" id="A0A255GPJ8"/>
<accession>A0A255GPJ8</accession>
<comment type="caution">
    <text evidence="1">The sequence shown here is derived from an EMBL/GenBank/DDBJ whole genome shotgun (WGS) entry which is preliminary data.</text>
</comment>
<keyword evidence="2" id="KW-1185">Reference proteome</keyword>